<organism evidence="3 4">
    <name type="scientific">Clytia hemisphaerica</name>
    <dbReference type="NCBI Taxonomy" id="252671"/>
    <lineage>
        <taxon>Eukaryota</taxon>
        <taxon>Metazoa</taxon>
        <taxon>Cnidaria</taxon>
        <taxon>Hydrozoa</taxon>
        <taxon>Hydroidolina</taxon>
        <taxon>Leptothecata</taxon>
        <taxon>Obeliida</taxon>
        <taxon>Clytiidae</taxon>
        <taxon>Clytia</taxon>
    </lineage>
</organism>
<evidence type="ECO:0000259" key="2">
    <source>
        <dbReference type="PROSITE" id="PS50168"/>
    </source>
</evidence>
<dbReference type="RefSeq" id="XP_066930754.1">
    <property type="nucleotide sequence ID" value="XM_067074653.1"/>
</dbReference>
<dbReference type="SUPFAM" id="SSF52540">
    <property type="entry name" value="P-loop containing nucleoside triphosphate hydrolases"/>
    <property type="match status" value="1"/>
</dbReference>
<feature type="compositionally biased region" description="Polar residues" evidence="1">
    <location>
        <begin position="715"/>
        <end position="758"/>
    </location>
</feature>
<proteinExistence type="predicted"/>
<feature type="domain" description="DED" evidence="2">
    <location>
        <begin position="4"/>
        <end position="80"/>
    </location>
</feature>
<name>A0A7M5U228_9CNID</name>
<feature type="region of interest" description="Disordered" evidence="1">
    <location>
        <begin position="709"/>
        <end position="771"/>
    </location>
</feature>
<sequence length="1289" mass="147083">MDNDTKKTFKYLFDHLTEDDRKLIELHHSSHIGEGSFEKCNGILDVLKLLHQRGVLNNRQQTLILLNSIGRKDLVKGLDKEISDSTHKFKVVKTCGGKVVLKSPVTIQNITEIIITQTEDPWESKKIDPASYTLTGTNHDVVELTLPSRKKCYALNVLANGPDGKQINVVCDNLAIYYDAECGFITYDDNDFLLIAHNNGTPENVHFFQPPKDVKMDDSPCQRVLKGATKAAKTIGEFKEMARDLFKDNEYVSRFPPSNESTNDSINTFVDSLEKLPLFKETRFFIGYDIIEHLKLFEYGEGSCSVNFENLLFFLNPKDGVFGVLKYVDSQEESILQTALDECNTVLNSCLALYGELFKRTYMLLYGGVVVPNISRVDLKESSYRCLNEDYSDLGNRRNVVFITKEDLESPNKLKSWWNRVKKIFRQERKDRGVGSKMDVSKEFNDISSQIVAVMSLHHQSLPRMTKDVKDRVTNLLLNKDQLKILQTRQSRFKVIEGPFGSGKSLVLKALAKKLHLESNNGQIFYICWDPYSLIEAEVHNNFEALKNNENIDGTNLICLNFKELSEVIDDFKIEELLQSFGTIKEPLNKFLAYCRTDDGPVHLLIDEFPGVNVDSEVCEEIKHHLTKIDNRSTLVIALQSTDKSYEIRSQATDFPVPKENLTKAGLKTFKLTKSMRMCHNLYQLIQIAQKEVVDSNLPIAAEDNISTSRRRRNFSGSLSTNTREDLLTSSQTEENSEHSSGFGSYETNTPLQSPPSSDQEKTPMKANVGKIHEPEVVLKTLFDSLKRQPSKSLRTKYKYPRGASGHDINSHSKPQILHLPEEFDYNLESICLLGAVFDRICLDENHHCTIICNDKQELSMVKKALRTLGRDYVDYADYLKGLLPDRKRKLDVMQKLSEDSFILVTDYRSFRGCETDHCVTFVRPEESYTDHVLIEILTRAITKIDLIVYPQTAAQPDANTVNDSLSKVLNAWKGYPDFVSTRICGAFSLDRQTNQMDFKIDEEEHKVPLEEVVWDETMLEPTLDDNSGIRHLKQAVDKVICGAEQTNRKGDQLVECVSDVSMQTPNQPNKIYRKRRSEEAAEASAEKKAKMQTNERMDELKSKNRSIDLDEKKSYAFERTINIGAWSGFAKTFLPPDIERFSDEKSLDFVNFIATFEQALKIIKCGLNVSYDGVSVINCSEMNRDEFRDLRLLPLYPSSGIPLAFSSDGNVSYASQLDAGFNISLLNAYYVDFVEFRNQMNVHVLLTTKRYENLAPVDLEDAKGAIFKKDNKYYYNTQWNAKFITVNF</sequence>
<dbReference type="GO" id="GO:0042981">
    <property type="term" value="P:regulation of apoptotic process"/>
    <property type="evidence" value="ECO:0007669"/>
    <property type="project" value="InterPro"/>
</dbReference>
<dbReference type="PROSITE" id="PS50168">
    <property type="entry name" value="DED"/>
    <property type="match status" value="1"/>
</dbReference>
<dbReference type="EnsemblMetazoa" id="CLYHEMT005160.1">
    <property type="protein sequence ID" value="CLYHEMP005160.1"/>
    <property type="gene ID" value="CLYHEMG005160"/>
</dbReference>
<dbReference type="GeneID" id="136818272"/>
<accession>A0A7M5U228</accession>
<evidence type="ECO:0000313" key="3">
    <source>
        <dbReference type="EnsemblMetazoa" id="CLYHEMP005160.1"/>
    </source>
</evidence>
<protein>
    <recommendedName>
        <fullName evidence="2">DED domain-containing protein</fullName>
    </recommendedName>
</protein>
<evidence type="ECO:0000256" key="1">
    <source>
        <dbReference type="SAM" id="MobiDB-lite"/>
    </source>
</evidence>
<evidence type="ECO:0000313" key="4">
    <source>
        <dbReference type="Proteomes" id="UP000594262"/>
    </source>
</evidence>
<dbReference type="InterPro" id="IPR001875">
    <property type="entry name" value="DED_dom"/>
</dbReference>
<keyword evidence="4" id="KW-1185">Reference proteome</keyword>
<dbReference type="InterPro" id="IPR027417">
    <property type="entry name" value="P-loop_NTPase"/>
</dbReference>
<dbReference type="Gene3D" id="3.40.50.300">
    <property type="entry name" value="P-loop containing nucleotide triphosphate hydrolases"/>
    <property type="match status" value="1"/>
</dbReference>
<reference evidence="3" key="1">
    <citation type="submission" date="2021-01" db="UniProtKB">
        <authorList>
            <consortium name="EnsemblMetazoa"/>
        </authorList>
    </citation>
    <scope>IDENTIFICATION</scope>
</reference>
<dbReference type="Proteomes" id="UP000594262">
    <property type="component" value="Unplaced"/>
</dbReference>